<dbReference type="Gene3D" id="3.30.70.2750">
    <property type="match status" value="1"/>
</dbReference>
<evidence type="ECO:0000256" key="3">
    <source>
        <dbReference type="ARBA" id="ARBA00022448"/>
    </source>
</evidence>
<keyword evidence="5 8" id="KW-1133">Transmembrane helix</keyword>
<dbReference type="GO" id="GO:0051117">
    <property type="term" value="F:ATPase binding"/>
    <property type="evidence" value="ECO:0007669"/>
    <property type="project" value="TreeGrafter"/>
</dbReference>
<evidence type="ECO:0000256" key="5">
    <source>
        <dbReference type="ARBA" id="ARBA00022989"/>
    </source>
</evidence>
<accession>A0A1F5R1W4</accession>
<dbReference type="PANTHER" id="PTHR11629:SF63">
    <property type="entry name" value="V-TYPE PROTON ATPASE SUBUNIT A"/>
    <property type="match status" value="1"/>
</dbReference>
<dbReference type="GO" id="GO:0007035">
    <property type="term" value="P:vacuolar acidification"/>
    <property type="evidence" value="ECO:0007669"/>
    <property type="project" value="TreeGrafter"/>
</dbReference>
<dbReference type="AlphaFoldDB" id="A0A1F5R1W4"/>
<evidence type="ECO:0000256" key="6">
    <source>
        <dbReference type="ARBA" id="ARBA00023065"/>
    </source>
</evidence>
<evidence type="ECO:0000256" key="7">
    <source>
        <dbReference type="ARBA" id="ARBA00023136"/>
    </source>
</evidence>
<dbReference type="Gene3D" id="3.30.70.2170">
    <property type="match status" value="1"/>
</dbReference>
<feature type="transmembrane region" description="Helical" evidence="8">
    <location>
        <begin position="356"/>
        <end position="385"/>
    </location>
</feature>
<keyword evidence="6" id="KW-0406">Ion transport</keyword>
<name>A0A1F5R1W4_9BACT</name>
<feature type="transmembrane region" description="Helical" evidence="8">
    <location>
        <begin position="484"/>
        <end position="505"/>
    </location>
</feature>
<dbReference type="InterPro" id="IPR002490">
    <property type="entry name" value="V-ATPase_116kDa_su"/>
</dbReference>
<feature type="transmembrane region" description="Helical" evidence="8">
    <location>
        <begin position="546"/>
        <end position="567"/>
    </location>
</feature>
<gene>
    <name evidence="9" type="ORF">A2024_06805</name>
</gene>
<reference evidence="9 10" key="1">
    <citation type="journal article" date="2016" name="Nat. Commun.">
        <title>Thousands of microbial genomes shed light on interconnected biogeochemical processes in an aquifer system.</title>
        <authorList>
            <person name="Anantharaman K."/>
            <person name="Brown C.T."/>
            <person name="Hug L.A."/>
            <person name="Sharon I."/>
            <person name="Castelle C.J."/>
            <person name="Probst A.J."/>
            <person name="Thomas B.C."/>
            <person name="Singh A."/>
            <person name="Wilkins M.J."/>
            <person name="Karaoz U."/>
            <person name="Brodie E.L."/>
            <person name="Williams K.H."/>
            <person name="Hubbard S.S."/>
            <person name="Banfield J.F."/>
        </authorList>
    </citation>
    <scope>NUCLEOTIDE SEQUENCE [LARGE SCALE GENOMIC DNA]</scope>
</reference>
<proteinExistence type="inferred from homology"/>
<comment type="similarity">
    <text evidence="2">Belongs to the V-ATPase 116 kDa subunit family.</text>
</comment>
<dbReference type="GO" id="GO:0046961">
    <property type="term" value="F:proton-transporting ATPase activity, rotational mechanism"/>
    <property type="evidence" value="ECO:0007669"/>
    <property type="project" value="InterPro"/>
</dbReference>
<organism evidence="9 10">
    <name type="scientific">Candidatus Edwardsbacteria bacterium GWF2_54_11</name>
    <dbReference type="NCBI Taxonomy" id="1817851"/>
    <lineage>
        <taxon>Bacteria</taxon>
        <taxon>Candidatus Edwardsiibacteriota</taxon>
    </lineage>
</organism>
<feature type="transmembrane region" description="Helical" evidence="8">
    <location>
        <begin position="448"/>
        <end position="472"/>
    </location>
</feature>
<dbReference type="PANTHER" id="PTHR11629">
    <property type="entry name" value="VACUOLAR PROTON ATPASES"/>
    <property type="match status" value="1"/>
</dbReference>
<evidence type="ECO:0000313" key="10">
    <source>
        <dbReference type="Proteomes" id="UP000177230"/>
    </source>
</evidence>
<dbReference type="Gene3D" id="1.20.1460.20">
    <property type="match status" value="1"/>
</dbReference>
<evidence type="ECO:0000256" key="4">
    <source>
        <dbReference type="ARBA" id="ARBA00022692"/>
    </source>
</evidence>
<dbReference type="EMBL" id="MFFM01000047">
    <property type="protein sequence ID" value="OGF08410.1"/>
    <property type="molecule type" value="Genomic_DNA"/>
</dbReference>
<feature type="transmembrane region" description="Helical" evidence="8">
    <location>
        <begin position="573"/>
        <end position="593"/>
    </location>
</feature>
<feature type="transmembrane region" description="Helical" evidence="8">
    <location>
        <begin position="511"/>
        <end position="534"/>
    </location>
</feature>
<evidence type="ECO:0000256" key="1">
    <source>
        <dbReference type="ARBA" id="ARBA00004141"/>
    </source>
</evidence>
<protein>
    <submittedName>
        <fullName evidence="9">Uncharacterized protein</fullName>
    </submittedName>
</protein>
<feature type="transmembrane region" description="Helical" evidence="8">
    <location>
        <begin position="397"/>
        <end position="417"/>
    </location>
</feature>
<dbReference type="GO" id="GO:0016471">
    <property type="term" value="C:vacuolar proton-transporting V-type ATPase complex"/>
    <property type="evidence" value="ECO:0007669"/>
    <property type="project" value="TreeGrafter"/>
</dbReference>
<sequence>MIVAMSRVLIVGPKIISSEVIRSLHKMGRLHIAQVKPQGLIRHAELDAEEAHLKHTMERLQQELDGLLTLMGFHGRPIKTALPSDWEKLLADLIVQRAEINQLVKQKLDLSDELALVENYRAAFEALSPLMSKLESSRRIKAFGFMTKLQESAAVDALQKELRKLTEGRVEFYRHQVDEKKLAVLAVFHKDDEEKIKGFFTKAGVNELKLPSAVASLNMAEAVSQLKEKSRQLPEMISEISKRISDISRQQGPVFEAYRLMVGDELARFHAKEELPEGRFTFYLQGYLPADDLPVLKEMLFKKFGDKVSVQALEIDHHDSPNVPVILQNHKMIRPFELALSIFNPPQYGTVDPTPFIAFFFPLFFGFIVGDIGYGAVMLTAAVILHLKLRDNQLVRTLTTIFAFCAVWTIIFGAVYGELFGDLGEHMHWIKPMSEKLNRMSSESIMTLFKIAVFIGAVQVYVGFGIMLYTGIKQRNLHHILEPVAFALGVLGVFGIFFTMMVRILPVSLMWPSIVLTGASAVTLGILAGVAGPIEIFGAVGNILSYARLFAIGLSAAYLAYAANLIGRTIGGLPGLLVAALVVHPLFFALGLISPIMQPFRLQVVEFLTKFKYHDYSGKKYKPLKTLGGD</sequence>
<keyword evidence="7 8" id="KW-0472">Membrane</keyword>
<evidence type="ECO:0000256" key="8">
    <source>
        <dbReference type="SAM" id="Phobius"/>
    </source>
</evidence>
<comment type="subcellular location">
    <subcellularLocation>
        <location evidence="1">Membrane</location>
        <topology evidence="1">Multi-pass membrane protein</topology>
    </subcellularLocation>
</comment>
<keyword evidence="3" id="KW-0813">Transport</keyword>
<keyword evidence="4 8" id="KW-0812">Transmembrane</keyword>
<dbReference type="Proteomes" id="UP000177230">
    <property type="component" value="Unassembled WGS sequence"/>
</dbReference>
<dbReference type="Pfam" id="PF01496">
    <property type="entry name" value="V_ATPase_I"/>
    <property type="match status" value="1"/>
</dbReference>
<comment type="caution">
    <text evidence="9">The sequence shown here is derived from an EMBL/GenBank/DDBJ whole genome shotgun (WGS) entry which is preliminary data.</text>
</comment>
<evidence type="ECO:0000256" key="2">
    <source>
        <dbReference type="ARBA" id="ARBA00009904"/>
    </source>
</evidence>
<dbReference type="GO" id="GO:0033179">
    <property type="term" value="C:proton-transporting V-type ATPase, V0 domain"/>
    <property type="evidence" value="ECO:0007669"/>
    <property type="project" value="InterPro"/>
</dbReference>
<evidence type="ECO:0000313" key="9">
    <source>
        <dbReference type="EMBL" id="OGF08410.1"/>
    </source>
</evidence>